<dbReference type="EMBL" id="JACEIK010009976">
    <property type="protein sequence ID" value="MCE3214849.1"/>
    <property type="molecule type" value="Genomic_DNA"/>
</dbReference>
<feature type="non-terminal residue" evidence="3">
    <location>
        <position position="1"/>
    </location>
</feature>
<keyword evidence="1" id="KW-0611">Plant defense</keyword>
<dbReference type="InterPro" id="IPR058546">
    <property type="entry name" value="RPS4B/Roq1-like_LRR"/>
</dbReference>
<dbReference type="Gene3D" id="3.80.10.10">
    <property type="entry name" value="Ribonuclease Inhibitor"/>
    <property type="match status" value="3"/>
</dbReference>
<feature type="domain" description="Disease resistance protein RPS4B/Roq1-like leucine-rich repeats" evidence="2">
    <location>
        <begin position="12"/>
        <end position="213"/>
    </location>
</feature>
<dbReference type="PANTHER" id="PTHR45752:SF195">
    <property type="entry name" value="LEUCINE-RICH REPEAT (LRR) FAMILY PROTEIN-RELATED"/>
    <property type="match status" value="1"/>
</dbReference>
<dbReference type="Proteomes" id="UP000823775">
    <property type="component" value="Unassembled WGS sequence"/>
</dbReference>
<accession>A0ABS8WPM3</accession>
<comment type="caution">
    <text evidence="3">The sequence shown here is derived from an EMBL/GenBank/DDBJ whole genome shotgun (WGS) entry which is preliminary data.</text>
</comment>
<reference evidence="3 4" key="1">
    <citation type="journal article" date="2021" name="BMC Genomics">
        <title>Datura genome reveals duplications of psychoactive alkaloid biosynthetic genes and high mutation rate following tissue culture.</title>
        <authorList>
            <person name="Rajewski A."/>
            <person name="Carter-House D."/>
            <person name="Stajich J."/>
            <person name="Litt A."/>
        </authorList>
    </citation>
    <scope>NUCLEOTIDE SEQUENCE [LARGE SCALE GENOMIC DNA]</scope>
    <source>
        <strain evidence="3">AR-01</strain>
    </source>
</reference>
<evidence type="ECO:0000256" key="1">
    <source>
        <dbReference type="ARBA" id="ARBA00022821"/>
    </source>
</evidence>
<gene>
    <name evidence="3" type="ORF">HAX54_053503</name>
</gene>
<dbReference type="SUPFAM" id="SSF52058">
    <property type="entry name" value="L domain-like"/>
    <property type="match status" value="1"/>
</dbReference>
<proteinExistence type="predicted"/>
<keyword evidence="4" id="KW-1185">Reference proteome</keyword>
<dbReference type="InterPro" id="IPR032675">
    <property type="entry name" value="LRR_dom_sf"/>
</dbReference>
<name>A0ABS8WPM3_DATST</name>
<sequence>KLKKLPTSICKLKSLETLVLNWCSTLRELPDDLGNLQSLRKFSATRTGITKLPASFGCLKNLVHFHMGEYGRIAPTTKSRHSLLPSCVKPKAPDLENVGFLPRSIASLCSLEELFLSSCNLSEADIPCEIGLLSSLKSIDLSKNNFHTLPFSLLQLSNLSELRLRGCKHLQELPELPPNLETIKLEDCVSMEKLPNLCHLSELEELNLEGCVSLQTLPELSPNLQRLLARNCESLEKLPNLAELRQLVKLDVDNCLKLAEIPGLKNLESIRSVTMMKCSLSLAYHYIESFSKGPHRYKSMDLYLEVDEIPDWFSHQVSGGSVTFTMPTHTEQEFIGMFTWVVWVVPGRGRSHTLLTISNITDGRVYYSTTPPIRPSGEFSEVTYIPTNQFEYQIKSGEQFLFSIPEEFLSGSTGMKVKRCGIHLLLQNQSSTKEI</sequence>
<dbReference type="InterPro" id="IPR050715">
    <property type="entry name" value="LRR-SigEffector_domain"/>
</dbReference>
<evidence type="ECO:0000313" key="3">
    <source>
        <dbReference type="EMBL" id="MCE3214849.1"/>
    </source>
</evidence>
<evidence type="ECO:0000313" key="4">
    <source>
        <dbReference type="Proteomes" id="UP000823775"/>
    </source>
</evidence>
<evidence type="ECO:0000259" key="2">
    <source>
        <dbReference type="Pfam" id="PF23286"/>
    </source>
</evidence>
<organism evidence="3 4">
    <name type="scientific">Datura stramonium</name>
    <name type="common">Jimsonweed</name>
    <name type="synonym">Common thornapple</name>
    <dbReference type="NCBI Taxonomy" id="4076"/>
    <lineage>
        <taxon>Eukaryota</taxon>
        <taxon>Viridiplantae</taxon>
        <taxon>Streptophyta</taxon>
        <taxon>Embryophyta</taxon>
        <taxon>Tracheophyta</taxon>
        <taxon>Spermatophyta</taxon>
        <taxon>Magnoliopsida</taxon>
        <taxon>eudicotyledons</taxon>
        <taxon>Gunneridae</taxon>
        <taxon>Pentapetalae</taxon>
        <taxon>asterids</taxon>
        <taxon>lamiids</taxon>
        <taxon>Solanales</taxon>
        <taxon>Solanaceae</taxon>
        <taxon>Solanoideae</taxon>
        <taxon>Datureae</taxon>
        <taxon>Datura</taxon>
    </lineage>
</organism>
<protein>
    <recommendedName>
        <fullName evidence="2">Disease resistance protein RPS4B/Roq1-like leucine-rich repeats domain-containing protein</fullName>
    </recommendedName>
</protein>
<dbReference type="PANTHER" id="PTHR45752">
    <property type="entry name" value="LEUCINE-RICH REPEAT-CONTAINING"/>
    <property type="match status" value="1"/>
</dbReference>
<dbReference type="Pfam" id="PF23286">
    <property type="entry name" value="LRR_13"/>
    <property type="match status" value="1"/>
</dbReference>